<comment type="function">
    <text evidence="19">Part of the PpsABCDE complex involved in the biosynthesis of the lipid core common to phthiocerols and phenolphthiocerols by successive additions of malonyl-CoA or methylmalonyl-CoA extender units. PpsA can accept as substrate the activated forms of either icosanoyl (C20), docosanoyl (C22) or lignoceroyl (C24) groups from FadD26, or a (4-hydroxyphenyl)-C17 or (4-hydroxyphenyl)-C19 fatty acyl from FadD29. PpsA initiates the biosynthesis and extends its substrate using a malonyl-CoA extender unit. The PpsB and PpsC proteins add the second and third malonyl-CoA extender units. PpsD adds an (R)-methylmalonyl unit and PpsE adds a second (R)-methylmalonyl unit. The incorporation of the methylmalonyl units results in formation of two branched methyl groups in the elongated product.</text>
</comment>
<keyword evidence="28" id="KW-1185">Reference proteome</keyword>
<dbReference type="Gene3D" id="3.30.559.10">
    <property type="entry name" value="Chloramphenicol acetyltransferase-like domain"/>
    <property type="match status" value="2"/>
</dbReference>
<evidence type="ECO:0000256" key="16">
    <source>
        <dbReference type="ARBA" id="ARBA00051971"/>
    </source>
</evidence>
<dbReference type="CDD" id="cd00833">
    <property type="entry name" value="PKS"/>
    <property type="match status" value="1"/>
</dbReference>
<evidence type="ECO:0000256" key="4">
    <source>
        <dbReference type="ARBA" id="ARBA00022450"/>
    </source>
</evidence>
<dbReference type="FunFam" id="3.30.300.30:FF:000010">
    <property type="entry name" value="Enterobactin synthetase component F"/>
    <property type="match status" value="1"/>
</dbReference>
<dbReference type="PROSITE" id="PS50075">
    <property type="entry name" value="CARRIER"/>
    <property type="match status" value="2"/>
</dbReference>
<dbReference type="Pfam" id="PF00698">
    <property type="entry name" value="Acyl_transf_1"/>
    <property type="match status" value="1"/>
</dbReference>
<evidence type="ECO:0000256" key="3">
    <source>
        <dbReference type="ARBA" id="ARBA00006432"/>
    </source>
</evidence>
<dbReference type="PROSITE" id="PS52004">
    <property type="entry name" value="KS3_2"/>
    <property type="match status" value="1"/>
</dbReference>
<dbReference type="InterPro" id="IPR000873">
    <property type="entry name" value="AMP-dep_synth/lig_dom"/>
</dbReference>
<dbReference type="FunFam" id="3.40.50.12780:FF:000012">
    <property type="entry name" value="Non-ribosomal peptide synthetase"/>
    <property type="match status" value="1"/>
</dbReference>
<dbReference type="Pfam" id="PF08659">
    <property type="entry name" value="KR"/>
    <property type="match status" value="1"/>
</dbReference>
<dbReference type="Pfam" id="PF22621">
    <property type="entry name" value="CurL-like_PKS_C"/>
    <property type="match status" value="1"/>
</dbReference>
<dbReference type="SUPFAM" id="SSF53901">
    <property type="entry name" value="Thiolase-like"/>
    <property type="match status" value="1"/>
</dbReference>
<evidence type="ECO:0000256" key="2">
    <source>
        <dbReference type="ARBA" id="ARBA00001957"/>
    </source>
</evidence>
<dbReference type="GO" id="GO:0034081">
    <property type="term" value="C:polyketide synthase complex"/>
    <property type="evidence" value="ECO:0007669"/>
    <property type="project" value="UniProtKB-ARBA"/>
</dbReference>
<organism evidence="27 28">
    <name type="scientific">Paenibacillus lentus</name>
    <dbReference type="NCBI Taxonomy" id="1338368"/>
    <lineage>
        <taxon>Bacteria</taxon>
        <taxon>Bacillati</taxon>
        <taxon>Bacillota</taxon>
        <taxon>Bacilli</taxon>
        <taxon>Bacillales</taxon>
        <taxon>Paenibacillaceae</taxon>
        <taxon>Paenibacillus</taxon>
    </lineage>
</organism>
<dbReference type="Gene3D" id="3.40.50.720">
    <property type="entry name" value="NAD(P)-binding Rossmann-like Domain"/>
    <property type="match status" value="1"/>
</dbReference>
<dbReference type="GO" id="GO:0031177">
    <property type="term" value="F:phosphopantetheine binding"/>
    <property type="evidence" value="ECO:0007669"/>
    <property type="project" value="InterPro"/>
</dbReference>
<evidence type="ECO:0000313" key="27">
    <source>
        <dbReference type="EMBL" id="AZK48524.1"/>
    </source>
</evidence>
<dbReference type="PROSITE" id="PS00455">
    <property type="entry name" value="AMP_BINDING"/>
    <property type="match status" value="1"/>
</dbReference>
<feature type="domain" description="Carrier" evidence="25">
    <location>
        <begin position="2553"/>
        <end position="2628"/>
    </location>
</feature>
<evidence type="ECO:0000259" key="26">
    <source>
        <dbReference type="PROSITE" id="PS52004"/>
    </source>
</evidence>
<comment type="catalytic activity">
    <reaction evidence="15">
        <text>17-(4-hydroxyphenyl)heptadecanoyl-[(phenol)carboxyphthiodiolenone synthase] + 2 (S)-methylmalonyl-CoA + 3 malonyl-CoA + 5 NADPH + 10 H(+) = C35-(phenol)carboxyphthiodiolenone-[(phenol)carboxyphthiodiolenone synthase] + 5 CO2 + 5 NADP(+) + 5 CoA + 2 H2O</text>
        <dbReference type="Rhea" id="RHEA:57756"/>
        <dbReference type="Rhea" id="RHEA-COMP:14272"/>
        <dbReference type="Rhea" id="RHEA-COMP:14989"/>
        <dbReference type="ChEBI" id="CHEBI:15377"/>
        <dbReference type="ChEBI" id="CHEBI:15378"/>
        <dbReference type="ChEBI" id="CHEBI:16526"/>
        <dbReference type="ChEBI" id="CHEBI:57287"/>
        <dbReference type="ChEBI" id="CHEBI:57327"/>
        <dbReference type="ChEBI" id="CHEBI:57384"/>
        <dbReference type="ChEBI" id="CHEBI:57783"/>
        <dbReference type="ChEBI" id="CHEBI:58349"/>
        <dbReference type="ChEBI" id="CHEBI:133300"/>
        <dbReference type="ChEBI" id="CHEBI:142259"/>
        <dbReference type="EC" id="2.3.1.292"/>
    </reaction>
</comment>
<dbReference type="Gene3D" id="1.10.1200.10">
    <property type="entry name" value="ACP-like"/>
    <property type="match status" value="2"/>
</dbReference>
<comment type="cofactor">
    <cofactor evidence="2">
        <name>pantetheine 4'-phosphate</name>
        <dbReference type="ChEBI" id="CHEBI:47942"/>
    </cofactor>
</comment>
<dbReference type="SMART" id="SM00823">
    <property type="entry name" value="PKS_PP"/>
    <property type="match status" value="2"/>
</dbReference>
<evidence type="ECO:0000256" key="20">
    <source>
        <dbReference type="ARBA" id="ARBA00066974"/>
    </source>
</evidence>
<dbReference type="Pfam" id="PF00501">
    <property type="entry name" value="AMP-binding"/>
    <property type="match status" value="1"/>
</dbReference>
<feature type="domain" description="Carrier" evidence="25">
    <location>
        <begin position="974"/>
        <end position="1049"/>
    </location>
</feature>
<dbReference type="CDD" id="cd12117">
    <property type="entry name" value="A_NRPS_Srf_like"/>
    <property type="match status" value="1"/>
</dbReference>
<dbReference type="SMART" id="SM00827">
    <property type="entry name" value="PKS_AT"/>
    <property type="match status" value="1"/>
</dbReference>
<dbReference type="InterPro" id="IPR009081">
    <property type="entry name" value="PP-bd_ACP"/>
</dbReference>
<evidence type="ECO:0000256" key="5">
    <source>
        <dbReference type="ARBA" id="ARBA00022553"/>
    </source>
</evidence>
<keyword evidence="13" id="KW-0511">Multifunctional enzyme</keyword>
<dbReference type="FunFam" id="1.10.1200.10:FF:000005">
    <property type="entry name" value="Nonribosomal peptide synthetase 1"/>
    <property type="match status" value="1"/>
</dbReference>
<dbReference type="InterPro" id="IPR013968">
    <property type="entry name" value="PKS_KR"/>
</dbReference>
<name>A0A3S8S094_9BACL</name>
<evidence type="ECO:0000256" key="12">
    <source>
        <dbReference type="ARBA" id="ARBA00023194"/>
    </source>
</evidence>
<dbReference type="InterPro" id="IPR014030">
    <property type="entry name" value="Ketoacyl_synth_N"/>
</dbReference>
<dbReference type="InterPro" id="IPR045851">
    <property type="entry name" value="AMP-bd_C_sf"/>
</dbReference>
<dbReference type="PANTHER" id="PTHR45527">
    <property type="entry name" value="NONRIBOSOMAL PEPTIDE SYNTHETASE"/>
    <property type="match status" value="1"/>
</dbReference>
<accession>A0A3S8S094</accession>
<dbReference type="FunFam" id="3.40.50.980:FF:000001">
    <property type="entry name" value="Non-ribosomal peptide synthetase"/>
    <property type="match status" value="1"/>
</dbReference>
<evidence type="ECO:0000256" key="22">
    <source>
        <dbReference type="ARBA" id="ARBA00075053"/>
    </source>
</evidence>
<dbReference type="InterPro" id="IPR001227">
    <property type="entry name" value="Ac_transferase_dom_sf"/>
</dbReference>
<dbReference type="Pfam" id="PF13193">
    <property type="entry name" value="AMP-binding_C"/>
    <property type="match status" value="1"/>
</dbReference>
<dbReference type="Gene3D" id="2.30.38.10">
    <property type="entry name" value="Luciferase, Domain 3"/>
    <property type="match status" value="1"/>
</dbReference>
<keyword evidence="4" id="KW-0596">Phosphopantetheine</keyword>
<evidence type="ECO:0000259" key="25">
    <source>
        <dbReference type="PROSITE" id="PS50075"/>
    </source>
</evidence>
<dbReference type="InterPro" id="IPR023213">
    <property type="entry name" value="CAT-like_dom_sf"/>
</dbReference>
<evidence type="ECO:0000256" key="15">
    <source>
        <dbReference type="ARBA" id="ARBA00050973"/>
    </source>
</evidence>
<dbReference type="EMBL" id="CP034248">
    <property type="protein sequence ID" value="AZK48524.1"/>
    <property type="molecule type" value="Genomic_DNA"/>
</dbReference>
<comment type="catalytic activity">
    <reaction evidence="17">
        <text>docosanoyl-[(phenol)carboxyphthiodiolenone synthase] + 2 (S)-methylmalonyl-CoA + 3 malonyl-CoA + 5 NADPH + 10 H(+) = C34-carboxyphthiodiolenone-[(phenol)carboxyphthiodiolenone synthase] + 5 CO2 + 5 NADP(+) + 5 CoA + 2 H2O</text>
        <dbReference type="Rhea" id="RHEA:57752"/>
        <dbReference type="Rhea" id="RHEA-COMP:14987"/>
        <dbReference type="Rhea" id="RHEA-COMP:14988"/>
        <dbReference type="ChEBI" id="CHEBI:15377"/>
        <dbReference type="ChEBI" id="CHEBI:15378"/>
        <dbReference type="ChEBI" id="CHEBI:16526"/>
        <dbReference type="ChEBI" id="CHEBI:57287"/>
        <dbReference type="ChEBI" id="CHEBI:57327"/>
        <dbReference type="ChEBI" id="CHEBI:57384"/>
        <dbReference type="ChEBI" id="CHEBI:57783"/>
        <dbReference type="ChEBI" id="CHEBI:58349"/>
        <dbReference type="ChEBI" id="CHEBI:142237"/>
        <dbReference type="ChEBI" id="CHEBI:142238"/>
        <dbReference type="EC" id="2.3.1.292"/>
    </reaction>
</comment>
<dbReference type="InterPro" id="IPR018201">
    <property type="entry name" value="Ketoacyl_synth_AS"/>
</dbReference>
<dbReference type="GO" id="GO:0004315">
    <property type="term" value="F:3-oxoacyl-[acyl-carrier-protein] synthase activity"/>
    <property type="evidence" value="ECO:0007669"/>
    <property type="project" value="InterPro"/>
</dbReference>
<dbReference type="CDD" id="cd08953">
    <property type="entry name" value="KR_2_SDR_x"/>
    <property type="match status" value="1"/>
</dbReference>
<protein>
    <recommendedName>
        <fullName evidence="21">Phenolphthiocerol/phthiocerol polyketide synthase subunit E</fullName>
        <ecNumber evidence="20">2.3.1.292</ecNumber>
    </recommendedName>
    <alternativeName>
        <fullName evidence="23">(Phenol)carboxyphthiodiolenone synthase subunit E</fullName>
    </alternativeName>
    <alternativeName>
        <fullName evidence="24">Beta-ketoacyl-acyl-carrier-protein synthase I</fullName>
    </alternativeName>
    <alternativeName>
        <fullName evidence="22">Phthiocerol synthesis polyketide synthase type I PpsE</fullName>
    </alternativeName>
</protein>
<evidence type="ECO:0000256" key="18">
    <source>
        <dbReference type="ARBA" id="ARBA00052745"/>
    </source>
</evidence>
<dbReference type="GO" id="GO:0006633">
    <property type="term" value="P:fatty acid biosynthetic process"/>
    <property type="evidence" value="ECO:0007669"/>
    <property type="project" value="InterPro"/>
</dbReference>
<keyword evidence="11" id="KW-0443">Lipid metabolism</keyword>
<dbReference type="SMART" id="SM00825">
    <property type="entry name" value="PKS_KS"/>
    <property type="match status" value="1"/>
</dbReference>
<evidence type="ECO:0000256" key="11">
    <source>
        <dbReference type="ARBA" id="ARBA00023098"/>
    </source>
</evidence>
<dbReference type="GO" id="GO:0043041">
    <property type="term" value="P:amino acid activation for nonribosomal peptide biosynthetic process"/>
    <property type="evidence" value="ECO:0007669"/>
    <property type="project" value="UniProtKB-ARBA"/>
</dbReference>
<dbReference type="Gene3D" id="3.40.366.10">
    <property type="entry name" value="Malonyl-Coenzyme A Acyl Carrier Protein, domain 2"/>
    <property type="match status" value="1"/>
</dbReference>
<evidence type="ECO:0000256" key="8">
    <source>
        <dbReference type="ARBA" id="ARBA00022832"/>
    </source>
</evidence>
<dbReference type="PROSITE" id="PS00606">
    <property type="entry name" value="KS3_1"/>
    <property type="match status" value="1"/>
</dbReference>
<dbReference type="InterPro" id="IPR020845">
    <property type="entry name" value="AMP-binding_CS"/>
</dbReference>
<reference evidence="27 28" key="1">
    <citation type="submission" date="2018-11" db="EMBL/GenBank/DDBJ databases">
        <title>Genome sequencing of Paenibacillus lentus DSM25539(T).</title>
        <authorList>
            <person name="Kook J.-K."/>
            <person name="Park S.-N."/>
            <person name="Lim Y.K."/>
        </authorList>
    </citation>
    <scope>NUCLEOTIDE SEQUENCE [LARGE SCALE GENOMIC DNA]</scope>
    <source>
        <strain evidence="27 28">DSM 25539</strain>
    </source>
</reference>
<dbReference type="KEGG" id="plen:EIM92_22025"/>
<proteinExistence type="inferred from homology"/>
<comment type="catalytic activity">
    <reaction evidence="18">
        <text>icosanoyl-[(phenol)carboxyphthiodiolenone synthase] + 2 (S)-methylmalonyl-CoA + 3 malonyl-CoA + 5 NADPH + 10 H(+) = C32-carboxyphthiodiolenone-[(phenol)carboxyphthiodiolenone synthase] + 5 CO2 + 5 NADP(+) + 5 CoA + 2 H2O</text>
        <dbReference type="Rhea" id="RHEA:57748"/>
        <dbReference type="Rhea" id="RHEA-COMP:14985"/>
        <dbReference type="Rhea" id="RHEA-COMP:14986"/>
        <dbReference type="ChEBI" id="CHEBI:15377"/>
        <dbReference type="ChEBI" id="CHEBI:15378"/>
        <dbReference type="ChEBI" id="CHEBI:16526"/>
        <dbReference type="ChEBI" id="CHEBI:57287"/>
        <dbReference type="ChEBI" id="CHEBI:57327"/>
        <dbReference type="ChEBI" id="CHEBI:57384"/>
        <dbReference type="ChEBI" id="CHEBI:57783"/>
        <dbReference type="ChEBI" id="CHEBI:58349"/>
        <dbReference type="ChEBI" id="CHEBI:87848"/>
        <dbReference type="ChEBI" id="CHEBI:142236"/>
        <dbReference type="EC" id="2.3.1.292"/>
    </reaction>
</comment>
<dbReference type="InterPro" id="IPR014031">
    <property type="entry name" value="Ketoacyl_synth_C"/>
</dbReference>
<dbReference type="Gene3D" id="3.40.50.980">
    <property type="match status" value="2"/>
</dbReference>
<sequence length="3095" mass="347268">MGESQKLDRSNVEDILALTPMQSGMLLQYLKNPDTTQYVELIELEIHGEIDEALFEQSWLHVVEANEALRVVFRWEEVSQPVQIVLKRHRPAIRFMNYTHVDETKQIQLISEAIQADKAEKFRLDEVPFRITLFKRTEQKHTLLMSFHHILFDGWSTGIVLKEWLEAYHSLQQGLMPTLLGKPRLQQLVSMLQHNRPEQESYWRNYFQELGSKPLATPKHKVNSGGPTEISVYSQYRDRSFMEELQRYVQAKEVTQAALLYTAWGILLQYYTNSDDVMFGTTVSGRNASISNIDRMVGLFINTLPFRMQAYPDSSLSELVGQVNRSIHVREEYSGTSLTDIKAYAGLWTEGNPFDSLVVIENYPLDKALTDLSGTLAIVSHRSEEETEFDLTLRIQMTAELEMSFVYNMEVYNQEWIERLAHRYLYILEQIISFAGQDGSEDGTRLKDLSLLLPEEEQRIYEFNQTAAEYPDQKLVHELFEDCARLHPEQLAVSDGEKSYSYTELNAQANRIAHMLQQSGLQQGQVVGLMVRRSTEMVAAIFGVLKAGGAYLPLDSAQPGERIEYMLSNGQVRRVLAVPDLAKHIPGAAEVLLLDNTLLEQGEAGNLVVHLKDSAEPAYVMYTSGSTGTPKGVVVTHRNIIRLVCNTNYVQVLPQDRMLQAGAIGFDALTFEVFGALLNGASLHIADKHTLLDPARLDNYLRTQNISTGLLTPALFNQMAQQRPEMFNGMRDLVVGGDVLSPKHIEAVRRACPKLTIWNAYGPTENTVISTCFRIDREYSEQVPIGSPIHNSTAYIVDRHGQLMPMGIPGELVVGGDGVARGYLNQPELTAERFIPDRFRGNGMMYKTGDLARWHVDGYVEYLGRMDNQVKIRGHRIETGEVENVLLQHPLIQESAVTTCKRGEQTELCAYVVASEQAPAATLRAYLMEKLPDYAIPSHFIYLEQIPLTPNGKLDRKSLPEPELQLRSNSDAITPTTEMEQLIAEAWKAVLGLENVSIHDKYFEIGGNSINLIQLQSMLQRRLKRDIPIVALFHYPTIHELAEYLTEPADRLASDPDDMDSQGLDPEQAAVEGISGQTASAGAIRQDIAIIGMAGRFPGARDIGAFWDNLLQGKESISFFTEDELAEYGFDRELMKRPEFVKAKGVLDDMDQFDPAFFGYTPDQAAMMDPQIRLLHECAWHALEDAGCDPERSESTIGLFAGVTNNFHWLTQLSDRLHGSLSDMFEVDSLNDSYTVSTRISHKLNLKGPAISLQTACSTSLVAVHLACQSILNGDCEMALAGGASIVLPQKSGYLYQEGMVKSPDGHCRTFDAKARGTIGGDGVAFVALKSLDTAIADGDQIYAVIKGSAINNDGSRKVGFTAPSVQGQADAIAKALKAARVPAESITYVEAHGSGTTLGDPIEVEALTKAFHTSKKGFCRIGSVKTNIGHLDAAAGVAGLIKTALALRYKQIPPSLHFETPNPNIHFADSPFIVNSKLTKWERGAYPLRAGVSSFGIGGTNAHVILEEAPVYVAAEEEREEQLLVLSAQSPAALDEITGNLLAYLQKNQSTSLADIAYTLQYGRRHFKYRRMLCCESTAAAIEALTPVNQTTSFDERKVLSFVTGDARKSAVFMFSGQGSQYIHMGAGLYEEEPIFRTEMDHGFALYRQITGEDLKEIVYPSENHELAAEHLTQTKYIQPAIFLLQYSLARLLLTWGIKPEAMIGYSFGEYTAACLAKVMSLEEAMRLIILRGELMQSAPAGAMLSVPLTEEELKPFLSGSLSLGVVNGESCIVAGTDDEVAALEQTLRAHKLMCMRLPVSTAGHSSLLQTVIEPFAEAVRRVNLQPPAIPYVSTTTGKWITAEEATDPDYWIRHMTDTVRFAEGIAQLAQQSDRLFIEVGPGQDLTVLVRRHLNTNYGQQAVNLIRPAQREASDVRVLVNRIGRLWMYGLPIQWKAFHRSFRTIVSLPGYPFARQRYWLDKQVGKKPQAGALIGAGGPREQDKLDKLPDMADWFYLPTWKKSPLPRPSLSESEPQNACANENANSHRWLVFLNEANTIDDVNGYYDSDCSSFGRELADRIAGLALQVITVSPGEHFMKAGAMHYILNPQDEEHYTKLFSDLQAKGLMPTRLLHTWGIRERNAFDDPLRWLQTTQELGFYSLLYTAKAMKQYNSGADAHLWVLSSSMQAVAGEKVLYPEKATALGPCRVIPQELPFMQCSSIDVLLPEEGSWQRDKLLDRLLEEFRSMRFELATAYRDNQRWVLDYEPIRVAEPTENAPGLRQGGVYLITGGLGYIGQVLGSYLARSVQAKLVLTSRSSFPARESWEEWLNSHGEDDIVSKQIRKLYQLEQEGAEVLVLHAEAADLGQMQSAIAAAEAKFGPIHGVIHAAGMTGDAAFSMLEETEEMRCEQHFSAKLYGLLVLEQALKGKELDFCLLTSSLSPMLGGLGFVAYAAANHFMDAFVHDYNRRSRVPWTCINWDGWQLQEEQTIRGQSGNRASISDLLIVPEEGVELFRRLLTAGDVNQLVISTGNLQERIIKWVKREAQDSYPNLPESDEVYYARPVLSGEYETPATDTERQLCGIWERMFRIEPIGVHDDFFELGGDSLKAITVVTAIHKELRVEISLPDFFNMPTIRQLSIYIESAEQSDYFDIEPAQEQAYYELSSAQKRLYLIQQMGKEHTGYNEIVAGILEGSLDVERLADIFRRLIERHASLRTSFEPVDGKPMQRIHPTVPFEMEYADFTTENGSDCELEEAERIREAIERFVRPFDLSRAPLMRAGVLKLGEQRHALMVDMHHIVSDGLSQDIFVNDFMALYDGRALPELTLQYTDFSEWQNKVMVTEAMKKQGDYWLQQLKDAPSLALRTDYPRPAMRSFQGSRIEFALDESKVEALKALCLKEDVTLFMALLAVFNLLLAKLSVQDDIVIGTPIVGRKQQALQLIIGKFVNMLPIRIRLNMEMSFIELLQAIRATTLEAFANQEYQFEEMVQRLGKERELARNPIFDVVFAMQNMQNPDMSIPGLVLHPFSFVHDAAHFDLSLIAEEDGKYLSFKFEYSTSLFRRETIERFARYMEDIVTSVLKNPAIQLKDIAIEHHLAEPEPVFLTSAQGEFEL</sequence>
<dbReference type="Pfam" id="PF02801">
    <property type="entry name" value="Ketoacyl-synt_C"/>
    <property type="match status" value="1"/>
</dbReference>
<evidence type="ECO:0000256" key="7">
    <source>
        <dbReference type="ARBA" id="ARBA00022737"/>
    </source>
</evidence>
<dbReference type="GO" id="GO:0044550">
    <property type="term" value="P:secondary metabolite biosynthetic process"/>
    <property type="evidence" value="ECO:0007669"/>
    <property type="project" value="TreeGrafter"/>
</dbReference>
<evidence type="ECO:0000256" key="24">
    <source>
        <dbReference type="ARBA" id="ARBA00084020"/>
    </source>
</evidence>
<dbReference type="SUPFAM" id="SSF51735">
    <property type="entry name" value="NAD(P)-binding Rossmann-fold domains"/>
    <property type="match status" value="2"/>
</dbReference>
<gene>
    <name evidence="27" type="ORF">EIM92_22025</name>
</gene>
<dbReference type="Pfam" id="PF00109">
    <property type="entry name" value="ketoacyl-synt"/>
    <property type="match status" value="1"/>
</dbReference>
<keyword evidence="12" id="KW-0045">Antibiotic biosynthesis</keyword>
<feature type="domain" description="Ketosynthase family 3 (KS3)" evidence="26">
    <location>
        <begin position="1085"/>
        <end position="1509"/>
    </location>
</feature>
<dbReference type="Pfam" id="PF00668">
    <property type="entry name" value="Condensation"/>
    <property type="match status" value="2"/>
</dbReference>
<dbReference type="InterPro" id="IPR036736">
    <property type="entry name" value="ACP-like_sf"/>
</dbReference>
<keyword evidence="9" id="KW-0521">NADP</keyword>
<keyword evidence="8" id="KW-0276">Fatty acid metabolism</keyword>
<dbReference type="SMART" id="SM00822">
    <property type="entry name" value="PKS_KR"/>
    <property type="match status" value="1"/>
</dbReference>
<dbReference type="InterPro" id="IPR036291">
    <property type="entry name" value="NAD(P)-bd_dom_sf"/>
</dbReference>
<dbReference type="EC" id="2.3.1.292" evidence="20"/>
<evidence type="ECO:0000256" key="17">
    <source>
        <dbReference type="ARBA" id="ARBA00052119"/>
    </source>
</evidence>
<evidence type="ECO:0000256" key="21">
    <source>
        <dbReference type="ARBA" id="ARBA00073623"/>
    </source>
</evidence>
<dbReference type="Proteomes" id="UP000273145">
    <property type="component" value="Chromosome"/>
</dbReference>
<dbReference type="Gene3D" id="3.30.70.3290">
    <property type="match status" value="1"/>
</dbReference>
<dbReference type="InterPro" id="IPR016035">
    <property type="entry name" value="Acyl_Trfase/lysoPLipase"/>
</dbReference>
<dbReference type="GO" id="GO:0016491">
    <property type="term" value="F:oxidoreductase activity"/>
    <property type="evidence" value="ECO:0007669"/>
    <property type="project" value="UniProtKB-KW"/>
</dbReference>
<evidence type="ECO:0000256" key="19">
    <source>
        <dbReference type="ARBA" id="ARBA00058455"/>
    </source>
</evidence>
<dbReference type="NCBIfam" id="TIGR01733">
    <property type="entry name" value="AA-adenyl-dom"/>
    <property type="match status" value="1"/>
</dbReference>
<evidence type="ECO:0000256" key="14">
    <source>
        <dbReference type="ARBA" id="ARBA00029443"/>
    </source>
</evidence>
<dbReference type="InterPro" id="IPR001242">
    <property type="entry name" value="Condensation_dom"/>
</dbReference>
<comment type="similarity">
    <text evidence="3">Belongs to the ATP-dependent AMP-binding enzyme family.</text>
</comment>
<comment type="cofactor">
    <cofactor evidence="1">
        <name>NADP(+)</name>
        <dbReference type="ChEBI" id="CHEBI:58349"/>
    </cofactor>
</comment>
<dbReference type="InterPro" id="IPR010071">
    <property type="entry name" value="AA_adenyl_dom"/>
</dbReference>
<dbReference type="InterPro" id="IPR006162">
    <property type="entry name" value="Ppantetheine_attach_site"/>
</dbReference>
<evidence type="ECO:0000256" key="9">
    <source>
        <dbReference type="ARBA" id="ARBA00022857"/>
    </source>
</evidence>
<dbReference type="OrthoDB" id="9765680at2"/>
<dbReference type="CDD" id="cd19531">
    <property type="entry name" value="LCL_NRPS-like"/>
    <property type="match status" value="1"/>
</dbReference>
<dbReference type="Pfam" id="PF21394">
    <property type="entry name" value="Beta-ketacyl_N"/>
    <property type="match status" value="1"/>
</dbReference>
<dbReference type="InterPro" id="IPR049490">
    <property type="entry name" value="C883_1060-like_KR_N"/>
</dbReference>
<dbReference type="Gene3D" id="3.40.47.10">
    <property type="match status" value="1"/>
</dbReference>
<evidence type="ECO:0000256" key="10">
    <source>
        <dbReference type="ARBA" id="ARBA00023002"/>
    </source>
</evidence>
<dbReference type="SUPFAM" id="SSF52151">
    <property type="entry name" value="FabD/lysophospholipase-like"/>
    <property type="match status" value="1"/>
</dbReference>
<dbReference type="Gene3D" id="3.30.70.250">
    <property type="entry name" value="Malonyl-CoA ACP transacylase, ACP-binding"/>
    <property type="match status" value="1"/>
</dbReference>
<dbReference type="FunFam" id="3.40.47.10:FF:000042">
    <property type="entry name" value="Polyketide synthase Pks13"/>
    <property type="match status" value="1"/>
</dbReference>
<dbReference type="Gene3D" id="3.30.559.30">
    <property type="entry name" value="Nonribosomal peptide synthetase, condensation domain"/>
    <property type="match status" value="2"/>
</dbReference>
<evidence type="ECO:0000256" key="13">
    <source>
        <dbReference type="ARBA" id="ARBA00023268"/>
    </source>
</evidence>
<evidence type="ECO:0000256" key="23">
    <source>
        <dbReference type="ARBA" id="ARBA00078169"/>
    </source>
</evidence>
<evidence type="ECO:0000313" key="28">
    <source>
        <dbReference type="Proteomes" id="UP000273145"/>
    </source>
</evidence>
<dbReference type="SUPFAM" id="SSF52777">
    <property type="entry name" value="CoA-dependent acyltransferases"/>
    <property type="match status" value="4"/>
</dbReference>
<keyword evidence="10" id="KW-0560">Oxidoreductase</keyword>
<dbReference type="SUPFAM" id="SSF47336">
    <property type="entry name" value="ACP-like"/>
    <property type="match status" value="2"/>
</dbReference>
<evidence type="ECO:0000256" key="1">
    <source>
        <dbReference type="ARBA" id="ARBA00001937"/>
    </source>
</evidence>
<dbReference type="PANTHER" id="PTHR45527:SF1">
    <property type="entry name" value="FATTY ACID SYNTHASE"/>
    <property type="match status" value="1"/>
</dbReference>
<dbReference type="Pfam" id="PF00550">
    <property type="entry name" value="PP-binding"/>
    <property type="match status" value="2"/>
</dbReference>
<dbReference type="Gene3D" id="3.30.300.30">
    <property type="match status" value="1"/>
</dbReference>
<dbReference type="PROSITE" id="PS00012">
    <property type="entry name" value="PHOSPHOPANTETHEINE"/>
    <property type="match status" value="1"/>
</dbReference>
<comment type="similarity">
    <text evidence="14">In the C-terminal section; belongs to the NRP synthetase family.</text>
</comment>
<dbReference type="InterPro" id="IPR014043">
    <property type="entry name" value="Acyl_transferase_dom"/>
</dbReference>
<keyword evidence="6" id="KW-0808">Transferase</keyword>
<dbReference type="InterPro" id="IPR016039">
    <property type="entry name" value="Thiolase-like"/>
</dbReference>
<dbReference type="InterPro" id="IPR020806">
    <property type="entry name" value="PKS_PP-bd"/>
</dbReference>
<keyword evidence="7" id="KW-0677">Repeat</keyword>
<dbReference type="InterPro" id="IPR057326">
    <property type="entry name" value="KR_dom"/>
</dbReference>
<dbReference type="InterPro" id="IPR020841">
    <property type="entry name" value="PKS_Beta-ketoAc_synthase_dom"/>
</dbReference>
<comment type="catalytic activity">
    <reaction evidence="16">
        <text>19-(4-hydroxyphenyl)nonadecanoyl-[(phenol)carboxyphthiodiolenone synthase] + 2 (S)-methylmalonyl-CoA + 3 malonyl-CoA + 5 NADPH + 10 H(+) = C37-(phenol)carboxyphthiodiolenone-[(phenol)carboxyphthiodiolenone synthase] + 5 CO2 + 5 NADP(+) + 5 CoA + 2 H2O</text>
        <dbReference type="Rhea" id="RHEA:57760"/>
        <dbReference type="Rhea" id="RHEA-COMP:14273"/>
        <dbReference type="Rhea" id="RHEA-COMP:14990"/>
        <dbReference type="ChEBI" id="CHEBI:15377"/>
        <dbReference type="ChEBI" id="CHEBI:15378"/>
        <dbReference type="ChEBI" id="CHEBI:16526"/>
        <dbReference type="ChEBI" id="CHEBI:57287"/>
        <dbReference type="ChEBI" id="CHEBI:57327"/>
        <dbReference type="ChEBI" id="CHEBI:57384"/>
        <dbReference type="ChEBI" id="CHEBI:57783"/>
        <dbReference type="ChEBI" id="CHEBI:58349"/>
        <dbReference type="ChEBI" id="CHEBI:133301"/>
        <dbReference type="ChEBI" id="CHEBI:142260"/>
        <dbReference type="EC" id="2.3.1.292"/>
    </reaction>
</comment>
<evidence type="ECO:0000256" key="6">
    <source>
        <dbReference type="ARBA" id="ARBA00022679"/>
    </source>
</evidence>
<dbReference type="GO" id="GO:0017000">
    <property type="term" value="P:antibiotic biosynthetic process"/>
    <property type="evidence" value="ECO:0007669"/>
    <property type="project" value="UniProtKB-KW"/>
</dbReference>
<dbReference type="InterPro" id="IPR025110">
    <property type="entry name" value="AMP-bd_C"/>
</dbReference>
<dbReference type="RefSeq" id="WP_125084679.1">
    <property type="nucleotide sequence ID" value="NZ_CP034248.1"/>
</dbReference>
<dbReference type="SUPFAM" id="SSF56801">
    <property type="entry name" value="Acetyl-CoA synthetase-like"/>
    <property type="match status" value="1"/>
</dbReference>
<keyword evidence="5" id="KW-0597">Phosphoprotein</keyword>